<evidence type="ECO:0000313" key="3">
    <source>
        <dbReference type="EMBL" id="RKT83272.1"/>
    </source>
</evidence>
<feature type="domain" description="AB hydrolase-1" evidence="2">
    <location>
        <begin position="35"/>
        <end position="287"/>
    </location>
</feature>
<dbReference type="Gene3D" id="3.40.50.1820">
    <property type="entry name" value="alpha/beta hydrolase"/>
    <property type="match status" value="1"/>
</dbReference>
<reference evidence="3 6" key="2">
    <citation type="submission" date="2018-10" db="EMBL/GenBank/DDBJ databases">
        <title>Sequencing the genomes of 1000 actinobacteria strains.</title>
        <authorList>
            <person name="Klenk H.-P."/>
        </authorList>
    </citation>
    <scope>NUCLEOTIDE SEQUENCE [LARGE SCALE GENOMIC DNA]</scope>
    <source>
        <strain evidence="3 6">DSM 45119</strain>
    </source>
</reference>
<dbReference type="OrthoDB" id="5422338at2"/>
<dbReference type="SUPFAM" id="SSF53474">
    <property type="entry name" value="alpha/beta-Hydrolases"/>
    <property type="match status" value="1"/>
</dbReference>
<evidence type="ECO:0000313" key="4">
    <source>
        <dbReference type="EMBL" id="SFN57530.1"/>
    </source>
</evidence>
<dbReference type="GO" id="GO:0016787">
    <property type="term" value="F:hydrolase activity"/>
    <property type="evidence" value="ECO:0007669"/>
    <property type="project" value="UniProtKB-KW"/>
</dbReference>
<dbReference type="PANTHER" id="PTHR43798">
    <property type="entry name" value="MONOACYLGLYCEROL LIPASE"/>
    <property type="match status" value="1"/>
</dbReference>
<organism evidence="4 5">
    <name type="scientific">Saccharopolyspora antimicrobica</name>
    <dbReference type="NCBI Taxonomy" id="455193"/>
    <lineage>
        <taxon>Bacteria</taxon>
        <taxon>Bacillati</taxon>
        <taxon>Actinomycetota</taxon>
        <taxon>Actinomycetes</taxon>
        <taxon>Pseudonocardiales</taxon>
        <taxon>Pseudonocardiaceae</taxon>
        <taxon>Saccharopolyspora</taxon>
    </lineage>
</organism>
<dbReference type="GO" id="GO:0016020">
    <property type="term" value="C:membrane"/>
    <property type="evidence" value="ECO:0007669"/>
    <property type="project" value="TreeGrafter"/>
</dbReference>
<proteinExistence type="predicted"/>
<sequence>MTGANLQTTTADEFTTSDGARLRVVDEGPADAPVTVVLVHGWTLTKHLWDRVVAGLPAASGVEVRTIRYDLRGHGESDPAQPGSASIRRCADDLAELIAERVPVGPVVLAGHSMGGMTIMALAERHPELVRQRVAGVALVATSSGDLAAPTLGLPAPVAALANRGERVVRKRLAAARGKRLSPQSSWMRPGMRWLLFGTGPEARDVAVTADWVAACHPANMAAYREALIDHDRLDALAVLRDIPTVVLSGLADRLTPHTHSRRIAEALPEAKLLIYAGAGHMLPLERTAEVTDRIAELVAKAAR</sequence>
<name>A0A1I5A5C7_9PSEU</name>
<accession>A0A1I5A5C7</accession>
<dbReference type="STRING" id="455193.SAMN05421805_105243"/>
<dbReference type="InterPro" id="IPR029058">
    <property type="entry name" value="AB_hydrolase_fold"/>
</dbReference>
<dbReference type="RefSeq" id="WP_093153133.1">
    <property type="nucleotide sequence ID" value="NZ_FOUP01000005.1"/>
</dbReference>
<dbReference type="PRINTS" id="PR00111">
    <property type="entry name" value="ABHYDROLASE"/>
</dbReference>
<evidence type="ECO:0000313" key="6">
    <source>
        <dbReference type="Proteomes" id="UP000270697"/>
    </source>
</evidence>
<evidence type="ECO:0000256" key="1">
    <source>
        <dbReference type="ARBA" id="ARBA00022801"/>
    </source>
</evidence>
<dbReference type="Proteomes" id="UP000199398">
    <property type="component" value="Unassembled WGS sequence"/>
</dbReference>
<gene>
    <name evidence="3" type="ORF">ATL45_1553</name>
    <name evidence="4" type="ORF">SAMN05421805_105243</name>
</gene>
<dbReference type="AlphaFoldDB" id="A0A1I5A5C7"/>
<evidence type="ECO:0000313" key="5">
    <source>
        <dbReference type="Proteomes" id="UP000199398"/>
    </source>
</evidence>
<keyword evidence="1" id="KW-0378">Hydrolase</keyword>
<dbReference type="InterPro" id="IPR050266">
    <property type="entry name" value="AB_hydrolase_sf"/>
</dbReference>
<dbReference type="Pfam" id="PF00561">
    <property type="entry name" value="Abhydrolase_1"/>
    <property type="match status" value="1"/>
</dbReference>
<dbReference type="PANTHER" id="PTHR43798:SF31">
    <property type="entry name" value="AB HYDROLASE SUPERFAMILY PROTEIN YCLE"/>
    <property type="match status" value="1"/>
</dbReference>
<dbReference type="InterPro" id="IPR000073">
    <property type="entry name" value="AB_hydrolase_1"/>
</dbReference>
<reference evidence="4 5" key="1">
    <citation type="submission" date="2016-10" db="EMBL/GenBank/DDBJ databases">
        <authorList>
            <person name="de Groot N.N."/>
        </authorList>
    </citation>
    <scope>NUCLEOTIDE SEQUENCE [LARGE SCALE GENOMIC DNA]</scope>
    <source>
        <strain evidence="4 5">CPCC 201259</strain>
    </source>
</reference>
<evidence type="ECO:0000259" key="2">
    <source>
        <dbReference type="Pfam" id="PF00561"/>
    </source>
</evidence>
<dbReference type="EMBL" id="RBXX01000002">
    <property type="protein sequence ID" value="RKT83272.1"/>
    <property type="molecule type" value="Genomic_DNA"/>
</dbReference>
<keyword evidence="6" id="KW-1185">Reference proteome</keyword>
<dbReference type="Proteomes" id="UP000270697">
    <property type="component" value="Unassembled WGS sequence"/>
</dbReference>
<dbReference type="EMBL" id="FOUP01000005">
    <property type="protein sequence ID" value="SFN57530.1"/>
    <property type="molecule type" value="Genomic_DNA"/>
</dbReference>
<protein>
    <submittedName>
        <fullName evidence="4">Pimeloyl-ACP methyl ester carboxylesterase</fullName>
    </submittedName>
</protein>